<dbReference type="Proteomes" id="UP000823636">
    <property type="component" value="Unassembled WGS sequence"/>
</dbReference>
<dbReference type="GO" id="GO:0000166">
    <property type="term" value="F:nucleotide binding"/>
    <property type="evidence" value="ECO:0007669"/>
    <property type="project" value="UniProtKB-KW"/>
</dbReference>
<evidence type="ECO:0000256" key="4">
    <source>
        <dbReference type="ARBA" id="ARBA00008391"/>
    </source>
</evidence>
<reference evidence="17" key="1">
    <citation type="submission" date="2020-10" db="EMBL/GenBank/DDBJ databases">
        <authorList>
            <person name="Gilroy R."/>
        </authorList>
    </citation>
    <scope>NUCLEOTIDE SEQUENCE</scope>
    <source>
        <strain evidence="17">G3-4614</strain>
    </source>
</reference>
<feature type="domain" description="Phosphoribosyltransferase" evidence="16">
    <location>
        <begin position="20"/>
        <end position="164"/>
    </location>
</feature>
<evidence type="ECO:0000256" key="3">
    <source>
        <dbReference type="ARBA" id="ARBA00004669"/>
    </source>
</evidence>
<evidence type="ECO:0000256" key="8">
    <source>
        <dbReference type="ARBA" id="ARBA00022679"/>
    </source>
</evidence>
<dbReference type="EMBL" id="JADIMW010000040">
    <property type="protein sequence ID" value="MBO8438052.1"/>
    <property type="molecule type" value="Genomic_DNA"/>
</dbReference>
<dbReference type="GO" id="GO:0006166">
    <property type="term" value="P:purine ribonucleoside salvage"/>
    <property type="evidence" value="ECO:0007669"/>
    <property type="project" value="UniProtKB-KW"/>
</dbReference>
<keyword evidence="12 15" id="KW-0460">Magnesium</keyword>
<reference evidence="17" key="2">
    <citation type="journal article" date="2021" name="PeerJ">
        <title>Extensive microbial diversity within the chicken gut microbiome revealed by metagenomics and culture.</title>
        <authorList>
            <person name="Gilroy R."/>
            <person name="Ravi A."/>
            <person name="Getino M."/>
            <person name="Pursley I."/>
            <person name="Horton D.L."/>
            <person name="Alikhan N.F."/>
            <person name="Baker D."/>
            <person name="Gharbi K."/>
            <person name="Hall N."/>
            <person name="Watson M."/>
            <person name="Adriaenssens E.M."/>
            <person name="Foster-Nyarko E."/>
            <person name="Jarju S."/>
            <person name="Secka A."/>
            <person name="Antonio M."/>
            <person name="Oren A."/>
            <person name="Chaudhuri R.R."/>
            <person name="La Ragione R."/>
            <person name="Hildebrand F."/>
            <person name="Pallen M.J."/>
        </authorList>
    </citation>
    <scope>NUCLEOTIDE SEQUENCE</scope>
    <source>
        <strain evidence="17">G3-4614</strain>
    </source>
</reference>
<evidence type="ECO:0000256" key="5">
    <source>
        <dbReference type="ARBA" id="ARBA00011895"/>
    </source>
</evidence>
<protein>
    <recommendedName>
        <fullName evidence="5 15">Hypoxanthine phosphoribosyltransferase</fullName>
        <ecNumber evidence="5 15">2.4.2.8</ecNumber>
    </recommendedName>
</protein>
<dbReference type="GO" id="GO:0046100">
    <property type="term" value="P:hypoxanthine metabolic process"/>
    <property type="evidence" value="ECO:0007669"/>
    <property type="project" value="TreeGrafter"/>
</dbReference>
<dbReference type="InterPro" id="IPR000836">
    <property type="entry name" value="PRTase_dom"/>
</dbReference>
<keyword evidence="7 15" id="KW-0328">Glycosyltransferase</keyword>
<evidence type="ECO:0000256" key="2">
    <source>
        <dbReference type="ARBA" id="ARBA00004496"/>
    </source>
</evidence>
<comment type="similarity">
    <text evidence="4 15">Belongs to the purine/pyrimidine phosphoribosyltransferase family.</text>
</comment>
<dbReference type="PANTHER" id="PTHR43340">
    <property type="entry name" value="HYPOXANTHINE-GUANINE PHOSPHORIBOSYLTRANSFERASE"/>
    <property type="match status" value="1"/>
</dbReference>
<dbReference type="GO" id="GO:0004422">
    <property type="term" value="F:hypoxanthine phosphoribosyltransferase activity"/>
    <property type="evidence" value="ECO:0007669"/>
    <property type="project" value="InterPro"/>
</dbReference>
<dbReference type="Gene3D" id="3.40.50.2020">
    <property type="match status" value="1"/>
</dbReference>
<dbReference type="GO" id="GO:0005829">
    <property type="term" value="C:cytosol"/>
    <property type="evidence" value="ECO:0007669"/>
    <property type="project" value="TreeGrafter"/>
</dbReference>
<dbReference type="SUPFAM" id="SSF53271">
    <property type="entry name" value="PRTase-like"/>
    <property type="match status" value="1"/>
</dbReference>
<dbReference type="EC" id="2.4.2.8" evidence="5 15"/>
<dbReference type="GO" id="GO:0032263">
    <property type="term" value="P:GMP salvage"/>
    <property type="evidence" value="ECO:0007669"/>
    <property type="project" value="TreeGrafter"/>
</dbReference>
<evidence type="ECO:0000259" key="16">
    <source>
        <dbReference type="Pfam" id="PF00156"/>
    </source>
</evidence>
<comment type="cofactor">
    <cofactor evidence="1 15">
        <name>Mg(2+)</name>
        <dbReference type="ChEBI" id="CHEBI:18420"/>
    </cofactor>
</comment>
<dbReference type="GO" id="GO:0032264">
    <property type="term" value="P:IMP salvage"/>
    <property type="evidence" value="ECO:0007669"/>
    <property type="project" value="TreeGrafter"/>
</dbReference>
<dbReference type="PANTHER" id="PTHR43340:SF1">
    <property type="entry name" value="HYPOXANTHINE PHOSPHORIBOSYLTRANSFERASE"/>
    <property type="match status" value="1"/>
</dbReference>
<name>A0A9D9H7J0_9BACT</name>
<evidence type="ECO:0000256" key="7">
    <source>
        <dbReference type="ARBA" id="ARBA00022676"/>
    </source>
</evidence>
<evidence type="ECO:0000256" key="12">
    <source>
        <dbReference type="ARBA" id="ARBA00022842"/>
    </source>
</evidence>
<evidence type="ECO:0000256" key="14">
    <source>
        <dbReference type="ARBA" id="ARBA00049402"/>
    </source>
</evidence>
<evidence type="ECO:0000256" key="1">
    <source>
        <dbReference type="ARBA" id="ARBA00001946"/>
    </source>
</evidence>
<sequence>MDRVKVNGKFFKKHIGEEQISCKVKKLAEEIDRDMKGRNPLVICVMTGAMFFAADLLREVSIECEITSVKLKSYEGTESSGRVKIDDTLKRSDIEGRQLLIVEDIVDTGLSMSSLLEEISKLSPSDIKVATLLSKPEARVYDVNIDYLAFEIPNYFVVGYGLDFDGYGRGLKDIYILDNNQL</sequence>
<keyword evidence="8 15" id="KW-0808">Transferase</keyword>
<dbReference type="InterPro" id="IPR005904">
    <property type="entry name" value="Hxn_phspho_trans"/>
</dbReference>
<dbReference type="CDD" id="cd06223">
    <property type="entry name" value="PRTases_typeI"/>
    <property type="match status" value="1"/>
</dbReference>
<accession>A0A9D9H7J0</accession>
<dbReference type="NCBIfam" id="TIGR01203">
    <property type="entry name" value="HGPRTase"/>
    <property type="match status" value="1"/>
</dbReference>
<keyword evidence="10 15" id="KW-0660">Purine salvage</keyword>
<comment type="subcellular location">
    <subcellularLocation>
        <location evidence="2 15">Cytoplasm</location>
    </subcellularLocation>
</comment>
<evidence type="ECO:0000256" key="9">
    <source>
        <dbReference type="ARBA" id="ARBA00022723"/>
    </source>
</evidence>
<evidence type="ECO:0000256" key="10">
    <source>
        <dbReference type="ARBA" id="ARBA00022726"/>
    </source>
</evidence>
<organism evidence="17 18">
    <name type="scientific">Candidatus Caccoplasma merdipullorum</name>
    <dbReference type="NCBI Taxonomy" id="2840718"/>
    <lineage>
        <taxon>Bacteria</taxon>
        <taxon>Pseudomonadati</taxon>
        <taxon>Bacteroidota</taxon>
        <taxon>Bacteroidia</taxon>
        <taxon>Bacteroidales</taxon>
        <taxon>Bacteroidaceae</taxon>
        <taxon>Bacteroidaceae incertae sedis</taxon>
        <taxon>Candidatus Caccoplasma</taxon>
    </lineage>
</organism>
<dbReference type="InterPro" id="IPR050408">
    <property type="entry name" value="HGPRT"/>
</dbReference>
<comment type="catalytic activity">
    <reaction evidence="14">
        <text>IMP + diphosphate = hypoxanthine + 5-phospho-alpha-D-ribose 1-diphosphate</text>
        <dbReference type="Rhea" id="RHEA:17973"/>
        <dbReference type="ChEBI" id="CHEBI:17368"/>
        <dbReference type="ChEBI" id="CHEBI:33019"/>
        <dbReference type="ChEBI" id="CHEBI:58017"/>
        <dbReference type="ChEBI" id="CHEBI:58053"/>
        <dbReference type="EC" id="2.4.2.8"/>
    </reaction>
    <physiologicalReaction direction="right-to-left" evidence="14">
        <dbReference type="Rhea" id="RHEA:17975"/>
    </physiologicalReaction>
</comment>
<keyword evidence="9 15" id="KW-0479">Metal-binding</keyword>
<dbReference type="GO" id="GO:0006178">
    <property type="term" value="P:guanine salvage"/>
    <property type="evidence" value="ECO:0007669"/>
    <property type="project" value="TreeGrafter"/>
</dbReference>
<keyword evidence="6 15" id="KW-0963">Cytoplasm</keyword>
<evidence type="ECO:0000313" key="18">
    <source>
        <dbReference type="Proteomes" id="UP000823636"/>
    </source>
</evidence>
<comment type="catalytic activity">
    <reaction evidence="13">
        <text>GMP + diphosphate = guanine + 5-phospho-alpha-D-ribose 1-diphosphate</text>
        <dbReference type="Rhea" id="RHEA:25424"/>
        <dbReference type="ChEBI" id="CHEBI:16235"/>
        <dbReference type="ChEBI" id="CHEBI:33019"/>
        <dbReference type="ChEBI" id="CHEBI:58017"/>
        <dbReference type="ChEBI" id="CHEBI:58115"/>
        <dbReference type="EC" id="2.4.2.8"/>
    </reaction>
    <physiologicalReaction direction="right-to-left" evidence="13">
        <dbReference type="Rhea" id="RHEA:25426"/>
    </physiologicalReaction>
</comment>
<comment type="pathway">
    <text evidence="3 15">Purine metabolism; IMP biosynthesis via salvage pathway; IMP from hypoxanthine: step 1/1.</text>
</comment>
<dbReference type="Pfam" id="PF00156">
    <property type="entry name" value="Pribosyltran"/>
    <property type="match status" value="1"/>
</dbReference>
<evidence type="ECO:0000313" key="17">
    <source>
        <dbReference type="EMBL" id="MBO8438052.1"/>
    </source>
</evidence>
<comment type="caution">
    <text evidence="17">The sequence shown here is derived from an EMBL/GenBank/DDBJ whole genome shotgun (WGS) entry which is preliminary data.</text>
</comment>
<gene>
    <name evidence="17" type="primary">hpt</name>
    <name evidence="17" type="ORF">IAC54_04045</name>
</gene>
<dbReference type="AlphaFoldDB" id="A0A9D9H7J0"/>
<proteinExistence type="inferred from homology"/>
<dbReference type="GO" id="GO:0000287">
    <property type="term" value="F:magnesium ion binding"/>
    <property type="evidence" value="ECO:0007669"/>
    <property type="project" value="TreeGrafter"/>
</dbReference>
<evidence type="ECO:0000256" key="13">
    <source>
        <dbReference type="ARBA" id="ARBA00048811"/>
    </source>
</evidence>
<evidence type="ECO:0000256" key="15">
    <source>
        <dbReference type="RuleBase" id="RU364099"/>
    </source>
</evidence>
<dbReference type="InterPro" id="IPR029057">
    <property type="entry name" value="PRTase-like"/>
</dbReference>
<keyword evidence="11 15" id="KW-0547">Nucleotide-binding</keyword>
<evidence type="ECO:0000256" key="6">
    <source>
        <dbReference type="ARBA" id="ARBA00022490"/>
    </source>
</evidence>
<evidence type="ECO:0000256" key="11">
    <source>
        <dbReference type="ARBA" id="ARBA00022741"/>
    </source>
</evidence>